<evidence type="ECO:0000313" key="13">
    <source>
        <dbReference type="Proteomes" id="UP000199561"/>
    </source>
</evidence>
<evidence type="ECO:0000256" key="6">
    <source>
        <dbReference type="ARBA" id="ARBA00022989"/>
    </source>
</evidence>
<keyword evidence="7 9" id="KW-0408">Iron</keyword>
<keyword evidence="3 9" id="KW-0349">Heme</keyword>
<keyword evidence="4 10" id="KW-0812">Transmembrane</keyword>
<feature type="transmembrane region" description="Helical" evidence="10">
    <location>
        <begin position="14"/>
        <end position="31"/>
    </location>
</feature>
<dbReference type="GO" id="GO:0006825">
    <property type="term" value="P:copper ion transport"/>
    <property type="evidence" value="ECO:0007669"/>
    <property type="project" value="InterPro"/>
</dbReference>
<comment type="subcellular location">
    <subcellularLocation>
        <location evidence="1">Cell membrane</location>
        <topology evidence="1">Multi-pass membrane protein</topology>
    </subcellularLocation>
</comment>
<feature type="transmembrane region" description="Helical" evidence="10">
    <location>
        <begin position="200"/>
        <end position="219"/>
    </location>
</feature>
<protein>
    <submittedName>
        <fullName evidence="12">Putative copper resistance protein D</fullName>
    </submittedName>
</protein>
<dbReference type="InterPro" id="IPR008457">
    <property type="entry name" value="Cu-R_CopD_dom"/>
</dbReference>
<feature type="transmembrane region" description="Helical" evidence="10">
    <location>
        <begin position="154"/>
        <end position="179"/>
    </location>
</feature>
<dbReference type="STRING" id="52442.SAMN05421880_1312"/>
<evidence type="ECO:0000256" key="8">
    <source>
        <dbReference type="ARBA" id="ARBA00023136"/>
    </source>
</evidence>
<feature type="transmembrane region" description="Helical" evidence="10">
    <location>
        <begin position="363"/>
        <end position="382"/>
    </location>
</feature>
<evidence type="ECO:0000259" key="11">
    <source>
        <dbReference type="PROSITE" id="PS51007"/>
    </source>
</evidence>
<dbReference type="PANTHER" id="PTHR34820:SF4">
    <property type="entry name" value="INNER MEMBRANE PROTEIN YEBZ"/>
    <property type="match status" value="1"/>
</dbReference>
<dbReference type="Gene3D" id="1.10.760.10">
    <property type="entry name" value="Cytochrome c-like domain"/>
    <property type="match status" value="1"/>
</dbReference>
<accession>A0A1I4TD64</accession>
<dbReference type="SUPFAM" id="SSF46626">
    <property type="entry name" value="Cytochrome c"/>
    <property type="match status" value="1"/>
</dbReference>
<evidence type="ECO:0000256" key="10">
    <source>
        <dbReference type="SAM" id="Phobius"/>
    </source>
</evidence>
<evidence type="ECO:0000256" key="3">
    <source>
        <dbReference type="ARBA" id="ARBA00022617"/>
    </source>
</evidence>
<dbReference type="SUPFAM" id="SSF52833">
    <property type="entry name" value="Thioredoxin-like"/>
    <property type="match status" value="1"/>
</dbReference>
<keyword evidence="6 10" id="KW-1133">Transmembrane helix</keyword>
<feature type="transmembrane region" description="Helical" evidence="10">
    <location>
        <begin position="51"/>
        <end position="75"/>
    </location>
</feature>
<reference evidence="12 13" key="1">
    <citation type="submission" date="2016-10" db="EMBL/GenBank/DDBJ databases">
        <authorList>
            <person name="de Groot N.N."/>
        </authorList>
    </citation>
    <scope>NUCLEOTIDE SEQUENCE [LARGE SCALE GENOMIC DNA]</scope>
    <source>
        <strain evidence="12 13">Nm146</strain>
    </source>
</reference>
<dbReference type="PANTHER" id="PTHR34820">
    <property type="entry name" value="INNER MEMBRANE PROTEIN YEBZ"/>
    <property type="match status" value="1"/>
</dbReference>
<keyword evidence="2" id="KW-1003">Cell membrane</keyword>
<evidence type="ECO:0000256" key="4">
    <source>
        <dbReference type="ARBA" id="ARBA00022692"/>
    </source>
</evidence>
<sequence>MIEFIAAFSRWSQLTANLILFGSCVFLALVARPQVRSGGAWAIRLEKVFPWLAGLILLGLVGILATTTGDATGVIANTWRPAAWSELVQQTRVGLMWTAWASLAFMLFCVMLYLRRIDRRRWHFVLGAVAASLPLIAGSLLSHSGAEEISFESIAPYALHILMAGLWFGALPAFLLIVHDLRRESDKALLQFNAYALKKFSVMALPAMVLLIVTGVMVADRMVDNLYHTLVSSLYGWLLNFKLAVLAIILLIAYRVRYHGLPSLSQIEEPLQVAKGTSYLRKWVGIEFVLAMLLVLLATLLANTLPAKHAIVENWPYPFRFVIDAMWDEPNVQDRFWSGLTLFLFAPVLIWLGLKVQWRRLKTLLLSGTLAAIAVAIALPPLTIEAFPETFRKTPVPFDAISISNGSSLFAEHCASCHGAQGKGNGILAEKLTTDPTDLLTEPHTVRHTVGNFFHWISEGVPETDMPGFAAVLTEESRWDIVNYMHALSRGFDARLLGTMIMPEMPAVGAPVFSYFAHDGSSGSLKDFRQKKNIVVILFSWPQSQQRLNQLKESYEDLALNYNTEILAVPIRALDTQELAEITQNVPFPVVTEGWQEIRNSYLLYRRNRTVPDLLGKGMTPGHIEYLIDRFGYLRARWVAQFDGFGWLNVAMLTQQITQLNQEGEIMPPPGDHVH</sequence>
<evidence type="ECO:0000256" key="2">
    <source>
        <dbReference type="ARBA" id="ARBA00022475"/>
    </source>
</evidence>
<gene>
    <name evidence="12" type="ORF">SAMN05421880_1312</name>
</gene>
<dbReference type="GO" id="GO:0046872">
    <property type="term" value="F:metal ion binding"/>
    <property type="evidence" value="ECO:0007669"/>
    <property type="project" value="UniProtKB-KW"/>
</dbReference>
<dbReference type="Pfam" id="PF05425">
    <property type="entry name" value="CopD"/>
    <property type="match status" value="1"/>
</dbReference>
<evidence type="ECO:0000256" key="7">
    <source>
        <dbReference type="ARBA" id="ARBA00023004"/>
    </source>
</evidence>
<evidence type="ECO:0000256" key="1">
    <source>
        <dbReference type="ARBA" id="ARBA00004651"/>
    </source>
</evidence>
<dbReference type="GO" id="GO:0009055">
    <property type="term" value="F:electron transfer activity"/>
    <property type="evidence" value="ECO:0007669"/>
    <property type="project" value="InterPro"/>
</dbReference>
<evidence type="ECO:0000313" key="12">
    <source>
        <dbReference type="EMBL" id="SFM74497.1"/>
    </source>
</evidence>
<name>A0A1I4TD64_9PROT</name>
<evidence type="ECO:0000256" key="5">
    <source>
        <dbReference type="ARBA" id="ARBA00022723"/>
    </source>
</evidence>
<feature type="transmembrane region" description="Helical" evidence="10">
    <location>
        <begin position="234"/>
        <end position="254"/>
    </location>
</feature>
<keyword evidence="5 9" id="KW-0479">Metal-binding</keyword>
<keyword evidence="13" id="KW-1185">Reference proteome</keyword>
<organism evidence="12 13">
    <name type="scientific">Nitrosomonas nitrosa</name>
    <dbReference type="NCBI Taxonomy" id="52442"/>
    <lineage>
        <taxon>Bacteria</taxon>
        <taxon>Pseudomonadati</taxon>
        <taxon>Pseudomonadota</taxon>
        <taxon>Betaproteobacteria</taxon>
        <taxon>Nitrosomonadales</taxon>
        <taxon>Nitrosomonadaceae</taxon>
        <taxon>Nitrosomonas</taxon>
    </lineage>
</organism>
<dbReference type="PROSITE" id="PS51007">
    <property type="entry name" value="CYTC"/>
    <property type="match status" value="1"/>
</dbReference>
<feature type="transmembrane region" description="Helical" evidence="10">
    <location>
        <begin position="121"/>
        <end position="142"/>
    </location>
</feature>
<evidence type="ECO:0000256" key="9">
    <source>
        <dbReference type="PROSITE-ProRule" id="PRU00433"/>
    </source>
</evidence>
<dbReference type="InterPro" id="IPR009056">
    <property type="entry name" value="Cyt_c-like_dom"/>
</dbReference>
<dbReference type="Gene3D" id="3.40.30.10">
    <property type="entry name" value="Glutaredoxin"/>
    <property type="match status" value="1"/>
</dbReference>
<dbReference type="InterPro" id="IPR032694">
    <property type="entry name" value="CopC/D"/>
</dbReference>
<dbReference type="GO" id="GO:0020037">
    <property type="term" value="F:heme binding"/>
    <property type="evidence" value="ECO:0007669"/>
    <property type="project" value="InterPro"/>
</dbReference>
<dbReference type="InterPro" id="IPR036249">
    <property type="entry name" value="Thioredoxin-like_sf"/>
</dbReference>
<dbReference type="InterPro" id="IPR036909">
    <property type="entry name" value="Cyt_c-like_dom_sf"/>
</dbReference>
<feature type="transmembrane region" description="Helical" evidence="10">
    <location>
        <begin position="95"/>
        <end position="114"/>
    </location>
</feature>
<dbReference type="AlphaFoldDB" id="A0A1I4TD64"/>
<proteinExistence type="predicted"/>
<feature type="transmembrane region" description="Helical" evidence="10">
    <location>
        <begin position="336"/>
        <end position="354"/>
    </location>
</feature>
<dbReference type="EMBL" id="FOUF01000031">
    <property type="protein sequence ID" value="SFM74497.1"/>
    <property type="molecule type" value="Genomic_DNA"/>
</dbReference>
<dbReference type="GO" id="GO:0005886">
    <property type="term" value="C:plasma membrane"/>
    <property type="evidence" value="ECO:0007669"/>
    <property type="project" value="UniProtKB-SubCell"/>
</dbReference>
<keyword evidence="8 10" id="KW-0472">Membrane</keyword>
<dbReference type="Proteomes" id="UP000199561">
    <property type="component" value="Unassembled WGS sequence"/>
</dbReference>
<feature type="domain" description="Cytochrome c" evidence="11">
    <location>
        <begin position="401"/>
        <end position="489"/>
    </location>
</feature>
<feature type="transmembrane region" description="Helical" evidence="10">
    <location>
        <begin position="283"/>
        <end position="302"/>
    </location>
</feature>
<dbReference type="RefSeq" id="WP_090671490.1">
    <property type="nucleotide sequence ID" value="NZ_FOUF01000031.1"/>
</dbReference>
<dbReference type="Pfam" id="PF00034">
    <property type="entry name" value="Cytochrom_C"/>
    <property type="match status" value="1"/>
</dbReference>